<name>A0ABX6MET8_9BURK</name>
<organism evidence="2 3">
    <name type="scientific">Duganella dendranthematis</name>
    <dbReference type="NCBI Taxonomy" id="2728021"/>
    <lineage>
        <taxon>Bacteria</taxon>
        <taxon>Pseudomonadati</taxon>
        <taxon>Pseudomonadota</taxon>
        <taxon>Betaproteobacteria</taxon>
        <taxon>Burkholderiales</taxon>
        <taxon>Oxalobacteraceae</taxon>
        <taxon>Telluria group</taxon>
        <taxon>Duganella</taxon>
    </lineage>
</organism>
<gene>
    <name evidence="2" type="ORF">HH213_23805</name>
</gene>
<evidence type="ECO:0000313" key="2">
    <source>
        <dbReference type="EMBL" id="QJD92843.1"/>
    </source>
</evidence>
<sequence length="258" mass="27410">MDSQRRRTIATAGRLAFRQVRPLLAVVLMHGGAASAAQTWPTVPIPQGVATFAMGDEVTVNGLPLRMRGLLSSQPPAQVAALFRASLGHPLVETTQGEKLVLGRALGEFYATVQLEPAAAGTRGLVAVTRLSATMNGREATRQTSQHLLSRFPAGSTLLSHMSSVDAQRRSDALTLSNSLGVELNVQHLRQMLEAEGYRLERAAATAPTTISRRQPQGPGATLFFARPGAQAVAVVYREASGNTAIVLNTVTELEPAK</sequence>
<evidence type="ECO:0008006" key="4">
    <source>
        <dbReference type="Google" id="ProtNLM"/>
    </source>
</evidence>
<dbReference type="EMBL" id="CP051684">
    <property type="protein sequence ID" value="QJD92843.1"/>
    <property type="molecule type" value="Genomic_DNA"/>
</dbReference>
<evidence type="ECO:0000256" key="1">
    <source>
        <dbReference type="SAM" id="SignalP"/>
    </source>
</evidence>
<proteinExistence type="predicted"/>
<evidence type="ECO:0000313" key="3">
    <source>
        <dbReference type="Proteomes" id="UP000503117"/>
    </source>
</evidence>
<dbReference type="RefSeq" id="WP_169113880.1">
    <property type="nucleotide sequence ID" value="NZ_CP051684.1"/>
</dbReference>
<keyword evidence="3" id="KW-1185">Reference proteome</keyword>
<reference evidence="2 3" key="1">
    <citation type="submission" date="2020-04" db="EMBL/GenBank/DDBJ databases">
        <title>Genome sequencing of novel species.</title>
        <authorList>
            <person name="Heo J."/>
            <person name="Kim S.-J."/>
            <person name="Kim J.-S."/>
            <person name="Hong S.-B."/>
            <person name="Kwon S.-W."/>
        </authorList>
    </citation>
    <scope>NUCLEOTIDE SEQUENCE [LARGE SCALE GENOMIC DNA]</scope>
    <source>
        <strain evidence="2 3">AF9R3</strain>
    </source>
</reference>
<protein>
    <recommendedName>
        <fullName evidence="4">DUF541 domain-containing protein</fullName>
    </recommendedName>
</protein>
<feature type="chain" id="PRO_5045501634" description="DUF541 domain-containing protein" evidence="1">
    <location>
        <begin position="37"/>
        <end position="258"/>
    </location>
</feature>
<keyword evidence="1" id="KW-0732">Signal</keyword>
<feature type="signal peptide" evidence="1">
    <location>
        <begin position="1"/>
        <end position="36"/>
    </location>
</feature>
<dbReference type="Proteomes" id="UP000503117">
    <property type="component" value="Chromosome"/>
</dbReference>
<accession>A0ABX6MET8</accession>